<keyword evidence="2" id="KW-0812">Transmembrane</keyword>
<evidence type="ECO:0000256" key="1">
    <source>
        <dbReference type="PROSITE-ProRule" id="PRU00276"/>
    </source>
</evidence>
<keyword evidence="2" id="KW-1133">Transmembrane helix</keyword>
<dbReference type="InterPro" id="IPR001762">
    <property type="entry name" value="Disintegrin_dom"/>
</dbReference>
<dbReference type="SUPFAM" id="SSF55486">
    <property type="entry name" value="Metalloproteases ('zincins'), catalytic domain"/>
    <property type="match status" value="1"/>
</dbReference>
<evidence type="ECO:0000259" key="3">
    <source>
        <dbReference type="PROSITE" id="PS50214"/>
    </source>
</evidence>
<comment type="caution">
    <text evidence="1">Lacks conserved residue(s) required for the propagation of feature annotation.</text>
</comment>
<reference evidence="5 6" key="1">
    <citation type="submission" date="2024-11" db="EMBL/GenBank/DDBJ databases">
        <title>Adaptive evolution of stress response genes in parasites aligns with host niche diversity.</title>
        <authorList>
            <person name="Hahn C."/>
            <person name="Resl P."/>
        </authorList>
    </citation>
    <scope>NUCLEOTIDE SEQUENCE [LARGE SCALE GENOMIC DNA]</scope>
    <source>
        <strain evidence="5">EGGRZ-B1_66</strain>
        <tissue evidence="5">Body</tissue>
    </source>
</reference>
<feature type="domain" description="Disintegrin" evidence="3">
    <location>
        <begin position="245"/>
        <end position="351"/>
    </location>
</feature>
<proteinExistence type="predicted"/>
<dbReference type="InterPro" id="IPR001590">
    <property type="entry name" value="Peptidase_M12B"/>
</dbReference>
<keyword evidence="1" id="KW-0479">Metal-binding</keyword>
<dbReference type="PROSITE" id="PS50215">
    <property type="entry name" value="ADAM_MEPRO"/>
    <property type="match status" value="1"/>
</dbReference>
<dbReference type="PROSITE" id="PS50214">
    <property type="entry name" value="DISINTEGRIN_2"/>
    <property type="match status" value="1"/>
</dbReference>
<protein>
    <submittedName>
        <fullName evidence="5">Uncharacterized protein</fullName>
    </submittedName>
</protein>
<gene>
    <name evidence="5" type="ORF">Ciccas_006730</name>
</gene>
<dbReference type="GO" id="GO:0046872">
    <property type="term" value="F:metal ion binding"/>
    <property type="evidence" value="ECO:0007669"/>
    <property type="project" value="UniProtKB-KW"/>
</dbReference>
<dbReference type="EMBL" id="JBJKFK010000940">
    <property type="protein sequence ID" value="KAL3314647.1"/>
    <property type="molecule type" value="Genomic_DNA"/>
</dbReference>
<dbReference type="AlphaFoldDB" id="A0ABD2Q607"/>
<feature type="binding site" evidence="1">
    <location>
        <position position="203"/>
    </location>
    <ligand>
        <name>Zn(2+)</name>
        <dbReference type="ChEBI" id="CHEBI:29105"/>
        <note>catalytic</note>
    </ligand>
</feature>
<feature type="transmembrane region" description="Helical" evidence="2">
    <location>
        <begin position="486"/>
        <end position="505"/>
    </location>
</feature>
<keyword evidence="6" id="KW-1185">Reference proteome</keyword>
<dbReference type="Proteomes" id="UP001626550">
    <property type="component" value="Unassembled WGS sequence"/>
</dbReference>
<dbReference type="Gene3D" id="3.40.390.10">
    <property type="entry name" value="Collagenase (Catalytic Domain)"/>
    <property type="match status" value="1"/>
</dbReference>
<organism evidence="5 6">
    <name type="scientific">Cichlidogyrus casuarinus</name>
    <dbReference type="NCBI Taxonomy" id="1844966"/>
    <lineage>
        <taxon>Eukaryota</taxon>
        <taxon>Metazoa</taxon>
        <taxon>Spiralia</taxon>
        <taxon>Lophotrochozoa</taxon>
        <taxon>Platyhelminthes</taxon>
        <taxon>Monogenea</taxon>
        <taxon>Monopisthocotylea</taxon>
        <taxon>Dactylogyridea</taxon>
        <taxon>Ancyrocephalidae</taxon>
        <taxon>Cichlidogyrus</taxon>
    </lineage>
</organism>
<evidence type="ECO:0000313" key="5">
    <source>
        <dbReference type="EMBL" id="KAL3314647.1"/>
    </source>
</evidence>
<dbReference type="InterPro" id="IPR024079">
    <property type="entry name" value="MetalloPept_cat_dom_sf"/>
</dbReference>
<sequence>MEIATDHSGFVRKNYYFLLFNSKNVTGYPKLYMPQIENGISLPYQNLKRHKRSIERSSYSCPIIFVVDYKLYKRFSSTENVYDFVIVIEHNYAPESNHYNSDTNFVDPTNFLDIFSLAKFKDACLVFLLTARVFPTGSLGVAHMGCSAPLSPDKFGICSKPHKGRYLNRGWVTSVNSNGQELLRSQMEIILTHELGHSFGSDHDIDLDKCPLLAKYEKEFSTCSKAGIGACLSQRLVTCFVNSEIKTCKNLDRGQGKTCDRLKVKSYFSYAKDKCCDKNGLLIDGAVCSPFDQDCCDSDCCVKSAGVPCTDRSGSAHDQSSFVFEFNSECYKKRVCNGVDAFCPKKEPEVNKSCSEQGICRDGICISLCDQMGLQSCICPTEEESCLLCCRYPGQSNNSTCSPVGRILEQESELLAQLHKLHKWGASLQEFNYDTKKLKLWQRNGRVCSKKGDTCHDGVCKMRTDQQQIYRLQLERIINNFIKNSIIISVVFISLLVWIIVAKFVNCEVGKSSFF</sequence>
<name>A0ABD2Q607_9PLAT</name>
<comment type="caution">
    <text evidence="5">The sequence shown here is derived from an EMBL/GenBank/DDBJ whole genome shotgun (WGS) entry which is preliminary data.</text>
</comment>
<evidence type="ECO:0000256" key="2">
    <source>
        <dbReference type="SAM" id="Phobius"/>
    </source>
</evidence>
<accession>A0ABD2Q607</accession>
<evidence type="ECO:0000313" key="6">
    <source>
        <dbReference type="Proteomes" id="UP001626550"/>
    </source>
</evidence>
<feature type="binding site" evidence="1">
    <location>
        <position position="197"/>
    </location>
    <ligand>
        <name>Zn(2+)</name>
        <dbReference type="ChEBI" id="CHEBI:29105"/>
        <note>catalytic</note>
    </ligand>
</feature>
<keyword evidence="2" id="KW-0472">Membrane</keyword>
<dbReference type="InterPro" id="IPR051489">
    <property type="entry name" value="ADAM_Metalloproteinase"/>
</dbReference>
<evidence type="ECO:0000259" key="4">
    <source>
        <dbReference type="PROSITE" id="PS50215"/>
    </source>
</evidence>
<dbReference type="Pfam" id="PF13574">
    <property type="entry name" value="Reprolysin_2"/>
    <property type="match status" value="1"/>
</dbReference>
<dbReference type="PANTHER" id="PTHR45702:SF2">
    <property type="entry name" value="KUZBANIAN, ISOFORM A"/>
    <property type="match status" value="1"/>
</dbReference>
<feature type="active site" evidence="1">
    <location>
        <position position="194"/>
    </location>
</feature>
<dbReference type="PANTHER" id="PTHR45702">
    <property type="entry name" value="ADAM10/ADAM17 METALLOPEPTIDASE FAMILY MEMBER"/>
    <property type="match status" value="1"/>
</dbReference>
<feature type="binding site" evidence="1">
    <location>
        <position position="193"/>
    </location>
    <ligand>
        <name>Zn(2+)</name>
        <dbReference type="ChEBI" id="CHEBI:29105"/>
        <note>catalytic</note>
    </ligand>
</feature>
<keyword evidence="1" id="KW-0862">Zinc</keyword>
<feature type="domain" description="Peptidase M12B" evidence="4">
    <location>
        <begin position="117"/>
        <end position="244"/>
    </location>
</feature>